<dbReference type="RefSeq" id="WP_010925840.1">
    <property type="nucleotide sequence ID" value="NC_002927.3"/>
</dbReference>
<dbReference type="HOGENOM" id="CLU_184395_1_0_4"/>
<dbReference type="AlphaFoldDB" id="A0A0H3LHB7"/>
<proteinExistence type="predicted"/>
<organism evidence="1 2">
    <name type="scientific">Bordetella bronchiseptica (strain ATCC BAA-588 / NCTC 13252 / RB50)</name>
    <name type="common">Alcaligenes bronchisepticus</name>
    <dbReference type="NCBI Taxonomy" id="257310"/>
    <lineage>
        <taxon>Bacteria</taxon>
        <taxon>Pseudomonadati</taxon>
        <taxon>Pseudomonadota</taxon>
        <taxon>Betaproteobacteria</taxon>
        <taxon>Burkholderiales</taxon>
        <taxon>Alcaligenaceae</taxon>
        <taxon>Bordetella</taxon>
    </lineage>
</organism>
<protein>
    <submittedName>
        <fullName evidence="1">Plasmid-related lipoprotein</fullName>
    </submittedName>
</protein>
<dbReference type="InterPro" id="IPR047937">
    <property type="entry name" value="Eex_IncN-like"/>
</dbReference>
<dbReference type="PROSITE" id="PS51257">
    <property type="entry name" value="PROKAR_LIPOPROTEIN"/>
    <property type="match status" value="1"/>
</dbReference>
<dbReference type="Proteomes" id="UP000001027">
    <property type="component" value="Chromosome"/>
</dbReference>
<evidence type="ECO:0000313" key="1">
    <source>
        <dbReference type="EMBL" id="CAE30989.1"/>
    </source>
</evidence>
<dbReference type="NCBIfam" id="NF033894">
    <property type="entry name" value="Eex_IncN"/>
    <property type="match status" value="1"/>
</dbReference>
<accession>A0A0H3LHB7</accession>
<dbReference type="eggNOG" id="ENOG50345B4">
    <property type="taxonomic scope" value="Bacteria"/>
</dbReference>
<gene>
    <name evidence="1" type="ordered locus">BB0489</name>
</gene>
<keyword evidence="1" id="KW-0449">Lipoprotein</keyword>
<reference evidence="1 2" key="1">
    <citation type="journal article" date="2003" name="Nat. Genet.">
        <title>Comparative analysis of the genome sequences of Bordetella pertussis, Bordetella parapertussis and Bordetella bronchiseptica.</title>
        <authorList>
            <person name="Parkhill J."/>
            <person name="Sebaihia M."/>
            <person name="Preston A."/>
            <person name="Murphy L.D."/>
            <person name="Thomson N.R."/>
            <person name="Harris D.E."/>
            <person name="Holden M.T.G."/>
            <person name="Churcher C.M."/>
            <person name="Bentley S.D."/>
            <person name="Mungall K.L."/>
            <person name="Cerdeno-Tarraga A.-M."/>
            <person name="Temple L."/>
            <person name="James K.D."/>
            <person name="Harris B."/>
            <person name="Quail M.A."/>
            <person name="Achtman M."/>
            <person name="Atkin R."/>
            <person name="Baker S."/>
            <person name="Basham D."/>
            <person name="Bason N."/>
            <person name="Cherevach I."/>
            <person name="Chillingworth T."/>
            <person name="Collins M."/>
            <person name="Cronin A."/>
            <person name="Davis P."/>
            <person name="Doggett J."/>
            <person name="Feltwell T."/>
            <person name="Goble A."/>
            <person name="Hamlin N."/>
            <person name="Hauser H."/>
            <person name="Holroyd S."/>
            <person name="Jagels K."/>
            <person name="Leather S."/>
            <person name="Moule S."/>
            <person name="Norberczak H."/>
            <person name="O'Neil S."/>
            <person name="Ormond D."/>
            <person name="Price C."/>
            <person name="Rabbinowitsch E."/>
            <person name="Rutter S."/>
            <person name="Sanders M."/>
            <person name="Saunders D."/>
            <person name="Seeger K."/>
            <person name="Sharp S."/>
            <person name="Simmonds M."/>
            <person name="Skelton J."/>
            <person name="Squares R."/>
            <person name="Squares S."/>
            <person name="Stevens K."/>
            <person name="Unwin L."/>
            <person name="Whitehead S."/>
            <person name="Barrell B.G."/>
            <person name="Maskell D.J."/>
        </authorList>
    </citation>
    <scope>NUCLEOTIDE SEQUENCE [LARGE SCALE GENOMIC DNA]</scope>
    <source>
        <strain evidence="1 2">ATCC BAA-588 / NCTC 13252 / RB50</strain>
    </source>
</reference>
<sequence>MKNILFPFFIALTLAACGENTPVQTVDWYKAHAPERNAMIAKCEASPGEFAASANCINAKTAANHLAVDKRGYFDLTPINPLKGGQ</sequence>
<name>A0A0H3LHB7_BORBR</name>
<dbReference type="KEGG" id="bbr:BB0489"/>
<evidence type="ECO:0000313" key="2">
    <source>
        <dbReference type="Proteomes" id="UP000001027"/>
    </source>
</evidence>
<dbReference type="EMBL" id="BX640438">
    <property type="protein sequence ID" value="CAE30989.1"/>
    <property type="molecule type" value="Genomic_DNA"/>
</dbReference>